<sequence length="458" mass="48818">MEFLNFISSSFVAGSEGKTFSKVSPFDGAVLGSVVDSGAFDFITALQGAKKAATTFKNSSFLERADFLDKMAQHLSQHSAEISYQEALHQGLASAFVREASVASSVGLLQAIAQDLRSFSSTTEIPSPVGVIGIITPWSCSLKLVMERLAPALAAGNAVIIKVSEHSPITAKIVGEAVVACGLPAGVVQILQGKSEVAELIASHPGIRAVSAVGRPATVESIAKASVAQLKKVQLSGGAKNALIVLADADYENHMAEILKPFLMGQGQMCWNTSRLFIPESLAPAFMEKAKSYIQNLQPLKNPEGSEMWTPLISADRVEELKSTAQTGVQEHGKLVAGGDVAAGNFIRPVLMQDLPQCSVFQQDEVAGPLILVTPVKYQHEAVKWANTSYLAHSAVVWGSPEKTLKVSGQLEVSYVWSNSWIDAKTPTILGQKQSSFGLPDMSWRGDFYSDVKKLAGA</sequence>
<dbReference type="InterPro" id="IPR016163">
    <property type="entry name" value="Ald_DH_C"/>
</dbReference>
<dbReference type="EMBL" id="LUKE01000001">
    <property type="protein sequence ID" value="KYG67200.1"/>
    <property type="molecule type" value="Genomic_DNA"/>
</dbReference>
<dbReference type="SUPFAM" id="SSF53720">
    <property type="entry name" value="ALDH-like"/>
    <property type="match status" value="1"/>
</dbReference>
<evidence type="ECO:0000313" key="3">
    <source>
        <dbReference type="EMBL" id="KYG67200.1"/>
    </source>
</evidence>
<dbReference type="RefSeq" id="WP_061834776.1">
    <property type="nucleotide sequence ID" value="NZ_LUKE01000001.1"/>
</dbReference>
<evidence type="ECO:0000259" key="2">
    <source>
        <dbReference type="Pfam" id="PF00171"/>
    </source>
</evidence>
<protein>
    <submittedName>
        <fullName evidence="3">2-hydroxymuconic semialdehyde dehydrogenase</fullName>
    </submittedName>
</protein>
<evidence type="ECO:0000256" key="1">
    <source>
        <dbReference type="ARBA" id="ARBA00023002"/>
    </source>
</evidence>
<dbReference type="Proteomes" id="UP000075320">
    <property type="component" value="Unassembled WGS sequence"/>
</dbReference>
<name>A0A150WRY5_BDEBC</name>
<dbReference type="PANTHER" id="PTHR11699">
    <property type="entry name" value="ALDEHYDE DEHYDROGENASE-RELATED"/>
    <property type="match status" value="1"/>
</dbReference>
<dbReference type="Gene3D" id="3.40.309.10">
    <property type="entry name" value="Aldehyde Dehydrogenase, Chain A, domain 2"/>
    <property type="match status" value="1"/>
</dbReference>
<dbReference type="InterPro" id="IPR015590">
    <property type="entry name" value="Aldehyde_DH_dom"/>
</dbReference>
<proteinExistence type="predicted"/>
<comment type="caution">
    <text evidence="3">The sequence shown here is derived from an EMBL/GenBank/DDBJ whole genome shotgun (WGS) entry which is preliminary data.</text>
</comment>
<accession>A0A150WRY5</accession>
<dbReference type="InterPro" id="IPR016161">
    <property type="entry name" value="Ald_DH/histidinol_DH"/>
</dbReference>
<dbReference type="Pfam" id="PF00171">
    <property type="entry name" value="Aldedh"/>
    <property type="match status" value="1"/>
</dbReference>
<dbReference type="InterPro" id="IPR016162">
    <property type="entry name" value="Ald_DH_N"/>
</dbReference>
<evidence type="ECO:0000313" key="4">
    <source>
        <dbReference type="Proteomes" id="UP000075320"/>
    </source>
</evidence>
<keyword evidence="4" id="KW-1185">Reference proteome</keyword>
<dbReference type="OrthoDB" id="9762913at2"/>
<dbReference type="Gene3D" id="3.40.605.10">
    <property type="entry name" value="Aldehyde Dehydrogenase, Chain A, domain 1"/>
    <property type="match status" value="1"/>
</dbReference>
<feature type="domain" description="Aldehyde dehydrogenase" evidence="2">
    <location>
        <begin position="12"/>
        <end position="454"/>
    </location>
</feature>
<gene>
    <name evidence="3" type="ORF">AZI86_09325</name>
</gene>
<reference evidence="3 4" key="1">
    <citation type="submission" date="2016-03" db="EMBL/GenBank/DDBJ databases">
        <authorList>
            <person name="Ploux O."/>
        </authorList>
    </citation>
    <scope>NUCLEOTIDE SEQUENCE [LARGE SCALE GENOMIC DNA]</scope>
    <source>
        <strain evidence="3 4">R0</strain>
    </source>
</reference>
<keyword evidence="1" id="KW-0560">Oxidoreductase</keyword>
<dbReference type="GO" id="GO:0016620">
    <property type="term" value="F:oxidoreductase activity, acting on the aldehyde or oxo group of donors, NAD or NADP as acceptor"/>
    <property type="evidence" value="ECO:0007669"/>
    <property type="project" value="InterPro"/>
</dbReference>
<organism evidence="3 4">
    <name type="scientific">Bdellovibrio bacteriovorus</name>
    <dbReference type="NCBI Taxonomy" id="959"/>
    <lineage>
        <taxon>Bacteria</taxon>
        <taxon>Pseudomonadati</taxon>
        <taxon>Bdellovibrionota</taxon>
        <taxon>Bdellovibrionia</taxon>
        <taxon>Bdellovibrionales</taxon>
        <taxon>Pseudobdellovibrionaceae</taxon>
        <taxon>Bdellovibrio</taxon>
    </lineage>
</organism>
<dbReference type="AlphaFoldDB" id="A0A150WRY5"/>